<evidence type="ECO:0000256" key="1">
    <source>
        <dbReference type="ARBA" id="ARBA00004123"/>
    </source>
</evidence>
<dbReference type="InterPro" id="IPR036691">
    <property type="entry name" value="Endo/exonu/phosph_ase_sf"/>
</dbReference>
<dbReference type="Proteomes" id="UP000191004">
    <property type="component" value="Unassembled WGS sequence"/>
</dbReference>
<evidence type="ECO:0000256" key="7">
    <source>
        <dbReference type="ARBA" id="ARBA00022840"/>
    </source>
</evidence>
<protein>
    <recommendedName>
        <fullName evidence="3">polynucleotide adenylyltransferase</fullName>
        <ecNumber evidence="3">2.7.7.19</ecNumber>
    </recommendedName>
</protein>
<proteinExistence type="inferred from homology"/>
<evidence type="ECO:0000313" key="13">
    <source>
        <dbReference type="Proteomes" id="UP000191004"/>
    </source>
</evidence>
<dbReference type="OrthoDB" id="10263155at2759"/>
<dbReference type="InterPro" id="IPR043519">
    <property type="entry name" value="NT_sf"/>
</dbReference>
<dbReference type="Gene3D" id="1.10.1410.10">
    <property type="match status" value="1"/>
</dbReference>
<dbReference type="InterPro" id="IPR007012">
    <property type="entry name" value="PolA_pol_cen_dom"/>
</dbReference>
<keyword evidence="6" id="KW-0547">Nucleotide-binding</keyword>
<dbReference type="EC" id="2.7.7.19" evidence="3"/>
<name>A0A1T3CR02_9HYPO</name>
<keyword evidence="13" id="KW-1185">Reference proteome</keyword>
<feature type="domain" description="Endonuclease/exonuclease/phosphatase" evidence="9">
    <location>
        <begin position="260"/>
        <end position="559"/>
    </location>
</feature>
<dbReference type="GO" id="GO:0003723">
    <property type="term" value="F:RNA binding"/>
    <property type="evidence" value="ECO:0007669"/>
    <property type="project" value="InterPro"/>
</dbReference>
<evidence type="ECO:0000259" key="9">
    <source>
        <dbReference type="Pfam" id="PF03372"/>
    </source>
</evidence>
<dbReference type="GO" id="GO:1990817">
    <property type="term" value="F:poly(A) RNA polymerase activity"/>
    <property type="evidence" value="ECO:0007669"/>
    <property type="project" value="UniProtKB-EC"/>
</dbReference>
<evidence type="ECO:0000256" key="8">
    <source>
        <dbReference type="ARBA" id="ARBA00023242"/>
    </source>
</evidence>
<dbReference type="GO" id="GO:0005634">
    <property type="term" value="C:nucleus"/>
    <property type="evidence" value="ECO:0007669"/>
    <property type="project" value="UniProtKB-SubCell"/>
</dbReference>
<keyword evidence="5" id="KW-0808">Transferase</keyword>
<evidence type="ECO:0000259" key="11">
    <source>
        <dbReference type="Pfam" id="PF04928"/>
    </source>
</evidence>
<keyword evidence="8" id="KW-0539">Nucleus</keyword>
<accession>A0A1T3CR02</accession>
<dbReference type="Pfam" id="PF03372">
    <property type="entry name" value="Exo_endo_phos"/>
    <property type="match status" value="1"/>
</dbReference>
<dbReference type="InterPro" id="IPR040459">
    <property type="entry name" value="MJ1316"/>
</dbReference>
<comment type="caution">
    <text evidence="12">The sequence shown here is derived from an EMBL/GenBank/DDBJ whole genome shotgun (WGS) entry which is preliminary data.</text>
</comment>
<dbReference type="InterPro" id="IPR009097">
    <property type="entry name" value="Cyclic_Pdiesterase"/>
</dbReference>
<dbReference type="SUPFAM" id="SSF55003">
    <property type="entry name" value="PAP/Archaeal CCA-adding enzyme, C-terminal domain"/>
    <property type="match status" value="1"/>
</dbReference>
<comment type="similarity">
    <text evidence="2">Belongs to the poly(A) polymerase family.</text>
</comment>
<dbReference type="InterPro" id="IPR005135">
    <property type="entry name" value="Endo/exonuclease/phosphatase"/>
</dbReference>
<sequence length="1213" mass="134781">MEQLPVDATAERPFAESHDTALCLIPPPQSWGPINALRSLNDEKFTKWPPHVTLVYPFVTPGALSDVTEALCQRKIASQDEDISISLEEAGVFSHRRRSTVFIRPKSGQQVNRLSELRDQIHHFLGWPKGRDYRPHLTLAQSEDSQASWHQFLLEKARLLTPLTWHTHQLAIMIRDPQSPNSTAASRPMRLWGYIDLRSQSVVRDPSTLAAIPSLPVDASLPRPQATFHHDGVNMSWEPLSDSITNADVEPTQLNRLVIASYNVLAEFDWPPSSSRYPALVNNILSERASADILVLQEVTDQFLSFLLSDSNIRSQYPYATHGPPDQHGIAPLPSHLNIVVLSKLPFQWEYLPSFKHKGLGILKFPTVRTGGPSDSPPMPLVLAACHLSRGLTDAALATKRDEVKRLTEYLNSSFPQHPWIVAGDFNLASSSHTIDQALQRGEISEKGLECLEEIEATVSKAGLQDAWLLSRVGPGESSSTIGNHESDLGLYEGEQGATFDPISNTLAAASVGAGGNRPQRYDRILVTKSAQLQPHGFNMFGQAMDASGSISQSPASDHWGIRCLLMLTPSNLGVDTPSSSKFQEMNLRKAAPTWGSFEELKASLVSNGQFPSASDAELRQEAVALLQRTLLESDTTDEAEKRSQIQLVLIPVGSFGLGVWTSLSDIDCLCVGNISSKTFFSLAVQKLKKASTNGIKILRRVMANTGTMLELEIRGIKFDLQYCAAAAIAQGYPDVLKRPASDPIFSLPVQSIAKLKPARDLFYLRRSIPDMTKYRVAHLFIKAWAQSRGLYSAKFGLLGGIHITSLLVPVCKALANEPEAASTADILTSFFYHYSKFDWESGVVFDPFYHRDLKYHRTFREPLCLLGWHGPSLNTASSASISTVNALASEFTRAAALLFQDDMTWSKFLGLELSGTPSSLIEKGAADFLDSYRTYIKISARYWGSSQQKGRKYLGWLESRFISILVDISRKTLGLVPRIWPARFIDEEPTSGTGDESSELSACYLIGLKWVDSIADKSATSQAAAEGNIRVILQEFESRIQKSDKYYDAEHCWMSASIMRRSGLGPVKLAPEQLYEYDGADTDLDDDEDDLEEENEPDGEIYVSLREYRSLKTGTSKFASEVVKPAGAGKLRSAVDAMNRIRWDSGMDSSDYLVGYEDRFLGAQEKALDNWRTEQTDEEFIPQHRILYFKRKSDGVIVWDRRTRVDTIFGSG</sequence>
<dbReference type="PANTHER" id="PTHR10682:SF23">
    <property type="entry name" value="POLYNUCLEOTIDE ADENYLYLTRANSFERASE"/>
    <property type="match status" value="1"/>
</dbReference>
<keyword evidence="7" id="KW-0067">ATP-binding</keyword>
<dbReference type="Gene3D" id="3.30.460.10">
    <property type="entry name" value="Beta Polymerase, domain 2"/>
    <property type="match status" value="1"/>
</dbReference>
<comment type="subcellular location">
    <subcellularLocation>
        <location evidence="1">Nucleus</location>
    </subcellularLocation>
</comment>
<dbReference type="InterPro" id="IPR011068">
    <property type="entry name" value="NuclTrfase_I-like_C"/>
</dbReference>
<dbReference type="SUPFAM" id="SSF81631">
    <property type="entry name" value="PAP/OAS1 substrate-binding domain"/>
    <property type="match status" value="1"/>
</dbReference>
<dbReference type="SUPFAM" id="SSF55144">
    <property type="entry name" value="LigT-like"/>
    <property type="match status" value="1"/>
</dbReference>
<evidence type="ECO:0000256" key="6">
    <source>
        <dbReference type="ARBA" id="ARBA00022741"/>
    </source>
</evidence>
<evidence type="ECO:0000256" key="4">
    <source>
        <dbReference type="ARBA" id="ARBA00022664"/>
    </source>
</evidence>
<dbReference type="PANTHER" id="PTHR10682">
    <property type="entry name" value="POLY A POLYMERASE"/>
    <property type="match status" value="1"/>
</dbReference>
<feature type="domain" description="MJ1316 RNA cyclic group end recognition" evidence="10">
    <location>
        <begin position="1132"/>
        <end position="1202"/>
    </location>
</feature>
<dbReference type="SUPFAM" id="SSF81301">
    <property type="entry name" value="Nucleotidyltransferase"/>
    <property type="match status" value="1"/>
</dbReference>
<evidence type="ECO:0000256" key="5">
    <source>
        <dbReference type="ARBA" id="ARBA00022679"/>
    </source>
</evidence>
<reference evidence="12 13" key="1">
    <citation type="submission" date="2016-04" db="EMBL/GenBank/DDBJ databases">
        <title>Multiple horizontal gene transfer events from other fungi enriched the ability of the initially mycotrophic fungus Trichoderma (Ascomycota) to feed on dead plant biomass.</title>
        <authorList>
            <person name="Atanasova L."/>
            <person name="Chenthamara K."/>
            <person name="Zhang J."/>
            <person name="Grujic M."/>
            <person name="Henrissat B."/>
            <person name="Kuo A."/>
            <person name="Aertz A."/>
            <person name="Salamov A."/>
            <person name="Lipzen A."/>
            <person name="Labutti K."/>
            <person name="Barry K."/>
            <person name="Miao Y."/>
            <person name="Rahimi M.J."/>
            <person name="Shen Q."/>
            <person name="Grigoriev I.V."/>
            <person name="Kubicek C.P."/>
            <person name="Druzhinina I.S."/>
        </authorList>
    </citation>
    <scope>NUCLEOTIDE SEQUENCE [LARGE SCALE GENOMIC DNA]</scope>
    <source>
        <strain evidence="12 13">NJAU 4742</strain>
    </source>
</reference>
<dbReference type="GO" id="GO:0031123">
    <property type="term" value="P:RNA 3'-end processing"/>
    <property type="evidence" value="ECO:0007669"/>
    <property type="project" value="InterPro"/>
</dbReference>
<keyword evidence="4" id="KW-0507">mRNA processing</keyword>
<dbReference type="Gene3D" id="3.60.10.10">
    <property type="entry name" value="Endonuclease/exonuclease/phosphatase"/>
    <property type="match status" value="1"/>
</dbReference>
<dbReference type="GO" id="GO:0005524">
    <property type="term" value="F:ATP binding"/>
    <property type="evidence" value="ECO:0007669"/>
    <property type="project" value="UniProtKB-KW"/>
</dbReference>
<dbReference type="Gene3D" id="3.30.70.590">
    <property type="entry name" value="Poly(A) polymerase predicted RNA binding domain"/>
    <property type="match status" value="1"/>
</dbReference>
<dbReference type="Pfam" id="PF13563">
    <property type="entry name" value="2_5_RNA_ligase2"/>
    <property type="match status" value="1"/>
</dbReference>
<dbReference type="Gene3D" id="3.90.1140.10">
    <property type="entry name" value="Cyclic phosphodiesterase"/>
    <property type="match status" value="1"/>
</dbReference>
<feature type="domain" description="Poly(A) polymerase central" evidence="11">
    <location>
        <begin position="775"/>
        <end position="897"/>
    </location>
</feature>
<evidence type="ECO:0000313" key="12">
    <source>
        <dbReference type="EMBL" id="OPB43493.1"/>
    </source>
</evidence>
<evidence type="ECO:0000256" key="2">
    <source>
        <dbReference type="ARBA" id="ARBA00010912"/>
    </source>
</evidence>
<dbReference type="GO" id="GO:0006397">
    <property type="term" value="P:mRNA processing"/>
    <property type="evidence" value="ECO:0007669"/>
    <property type="project" value="UniProtKB-KW"/>
</dbReference>
<dbReference type="Pfam" id="PF04928">
    <property type="entry name" value="PAP_central"/>
    <property type="match status" value="1"/>
</dbReference>
<dbReference type="AlphaFoldDB" id="A0A1T3CR02"/>
<evidence type="ECO:0000256" key="3">
    <source>
        <dbReference type="ARBA" id="ARBA00012388"/>
    </source>
</evidence>
<evidence type="ECO:0000259" key="10">
    <source>
        <dbReference type="Pfam" id="PF04457"/>
    </source>
</evidence>
<dbReference type="Pfam" id="PF04457">
    <property type="entry name" value="MJ1316"/>
    <property type="match status" value="1"/>
</dbReference>
<dbReference type="SUPFAM" id="SSF56219">
    <property type="entry name" value="DNase I-like"/>
    <property type="match status" value="1"/>
</dbReference>
<organism evidence="12 13">
    <name type="scientific">Trichoderma guizhouense</name>
    <dbReference type="NCBI Taxonomy" id="1491466"/>
    <lineage>
        <taxon>Eukaryota</taxon>
        <taxon>Fungi</taxon>
        <taxon>Dikarya</taxon>
        <taxon>Ascomycota</taxon>
        <taxon>Pezizomycotina</taxon>
        <taxon>Sordariomycetes</taxon>
        <taxon>Hypocreomycetidae</taxon>
        <taxon>Hypocreales</taxon>
        <taxon>Hypocreaceae</taxon>
        <taxon>Trichoderma</taxon>
    </lineage>
</organism>
<dbReference type="EMBL" id="LVVK01000008">
    <property type="protein sequence ID" value="OPB43493.1"/>
    <property type="molecule type" value="Genomic_DNA"/>
</dbReference>
<gene>
    <name evidence="12" type="ORF">A0O28_0097810</name>
</gene>